<dbReference type="Gene3D" id="3.40.50.2000">
    <property type="entry name" value="Glycogen Phosphorylase B"/>
    <property type="match status" value="2"/>
</dbReference>
<dbReference type="STRING" id="1414654.BFR47_16700"/>
<dbReference type="Proteomes" id="UP000243073">
    <property type="component" value="Unassembled WGS sequence"/>
</dbReference>
<keyword evidence="3" id="KW-1185">Reference proteome</keyword>
<organism evidence="2 3">
    <name type="scientific">Oceanisphaera psychrotolerans</name>
    <dbReference type="NCBI Taxonomy" id="1414654"/>
    <lineage>
        <taxon>Bacteria</taxon>
        <taxon>Pseudomonadati</taxon>
        <taxon>Pseudomonadota</taxon>
        <taxon>Gammaproteobacteria</taxon>
        <taxon>Aeromonadales</taxon>
        <taxon>Aeromonadaceae</taxon>
        <taxon>Oceanisphaera</taxon>
    </lineage>
</organism>
<dbReference type="PANTHER" id="PTHR12526">
    <property type="entry name" value="GLYCOSYLTRANSFERASE"/>
    <property type="match status" value="1"/>
</dbReference>
<dbReference type="Pfam" id="PF00534">
    <property type="entry name" value="Glycos_transf_1"/>
    <property type="match status" value="1"/>
</dbReference>
<dbReference type="InterPro" id="IPR001296">
    <property type="entry name" value="Glyco_trans_1"/>
</dbReference>
<dbReference type="GO" id="GO:0016757">
    <property type="term" value="F:glycosyltransferase activity"/>
    <property type="evidence" value="ECO:0007669"/>
    <property type="project" value="InterPro"/>
</dbReference>
<sequence length="365" mass="40515">MSVLFCVQLPPPIHGASVVNKTISDSSVINAAFDTRYVNISPASEIADLGKVSFKKVLATAKIYQLAIQTYLTFKPRLVYLTLSPHGAAFYKDGLLAILLKMLGAKLVFHMHGKGIATVAKKSRFKKALYRVVFKGVDVIHLSESLFYDVEPVRDQVRSLVAVPNSVQAPPEVAVEKDENIFTFVYLSNLVRTKGADVLVRAAALMPKHLQDKFQVKIVGKESDKEYTDEIQKLLDENELNNVHFIGPKYGDEKYLELCSADVFVLPTRFKNECFPLTILEAMSCGIAVISTQEGAIPTIVENGMTGDILDECTPEVLAEVMIKYIENPDYLKACGKAGREKFSAHYTPQVFEEKLTLALKTFAK</sequence>
<name>A0A1J4QAW4_9GAMM</name>
<dbReference type="SUPFAM" id="SSF53756">
    <property type="entry name" value="UDP-Glycosyltransferase/glycogen phosphorylase"/>
    <property type="match status" value="1"/>
</dbReference>
<protein>
    <recommendedName>
        <fullName evidence="1">Glycosyl transferase family 1 domain-containing protein</fullName>
    </recommendedName>
</protein>
<comment type="caution">
    <text evidence="2">The sequence shown here is derived from an EMBL/GenBank/DDBJ whole genome shotgun (WGS) entry which is preliminary data.</text>
</comment>
<dbReference type="EMBL" id="MDKE01000038">
    <property type="protein sequence ID" value="OIN07235.1"/>
    <property type="molecule type" value="Genomic_DNA"/>
</dbReference>
<reference evidence="2 3" key="1">
    <citation type="submission" date="2016-07" db="EMBL/GenBank/DDBJ databases">
        <title>Draft Genome Sequence of Oceanisphaera psychrotolerans, isolated from coastal sediment samples.</title>
        <authorList>
            <person name="Zhuo S."/>
            <person name="Ruan Z."/>
        </authorList>
    </citation>
    <scope>NUCLEOTIDE SEQUENCE [LARGE SCALE GENOMIC DNA]</scope>
    <source>
        <strain evidence="2 3">LAM-WHM-ZC</strain>
    </source>
</reference>
<dbReference type="CDD" id="cd03801">
    <property type="entry name" value="GT4_PimA-like"/>
    <property type="match status" value="1"/>
</dbReference>
<evidence type="ECO:0000259" key="1">
    <source>
        <dbReference type="Pfam" id="PF00534"/>
    </source>
</evidence>
<accession>A0A1J4QAW4</accession>
<evidence type="ECO:0000313" key="2">
    <source>
        <dbReference type="EMBL" id="OIN07235.1"/>
    </source>
</evidence>
<dbReference type="GO" id="GO:1901135">
    <property type="term" value="P:carbohydrate derivative metabolic process"/>
    <property type="evidence" value="ECO:0007669"/>
    <property type="project" value="UniProtKB-ARBA"/>
</dbReference>
<evidence type="ECO:0000313" key="3">
    <source>
        <dbReference type="Proteomes" id="UP000243073"/>
    </source>
</evidence>
<gene>
    <name evidence="2" type="ORF">BFR47_16700</name>
</gene>
<proteinExistence type="predicted"/>
<feature type="domain" description="Glycosyl transferase family 1" evidence="1">
    <location>
        <begin position="176"/>
        <end position="341"/>
    </location>
</feature>
<dbReference type="AlphaFoldDB" id="A0A1J4QAW4"/>